<keyword evidence="16" id="KW-0675">Receptor</keyword>
<dbReference type="GO" id="GO:0004674">
    <property type="term" value="F:protein serine/threonine kinase activity"/>
    <property type="evidence" value="ECO:0007669"/>
    <property type="project" value="UniProtKB-KW"/>
</dbReference>
<evidence type="ECO:0000256" key="5">
    <source>
        <dbReference type="ARBA" id="ARBA00022475"/>
    </source>
</evidence>
<dbReference type="InterPro" id="IPR008271">
    <property type="entry name" value="Ser/Thr_kinase_AS"/>
</dbReference>
<keyword evidence="5" id="KW-1003">Cell membrane</keyword>
<dbReference type="InterPro" id="IPR000719">
    <property type="entry name" value="Prot_kinase_dom"/>
</dbReference>
<evidence type="ECO:0000256" key="14">
    <source>
        <dbReference type="ARBA" id="ARBA00022989"/>
    </source>
</evidence>
<evidence type="ECO:0000256" key="7">
    <source>
        <dbReference type="ARBA" id="ARBA00022679"/>
    </source>
</evidence>
<evidence type="ECO:0000256" key="21">
    <source>
        <dbReference type="SAM" id="MobiDB-lite"/>
    </source>
</evidence>
<evidence type="ECO:0000256" key="2">
    <source>
        <dbReference type="ARBA" id="ARBA00008536"/>
    </source>
</evidence>
<dbReference type="GO" id="GO:0005524">
    <property type="term" value="F:ATP binding"/>
    <property type="evidence" value="ECO:0007669"/>
    <property type="project" value="UniProtKB-UniRule"/>
</dbReference>
<comment type="similarity">
    <text evidence="3">In the C-terminal section; belongs to the protein kinase superfamily. Ser/Thr protein kinase family.</text>
</comment>
<feature type="domain" description="Protein kinase" evidence="23">
    <location>
        <begin position="346"/>
        <end position="622"/>
    </location>
</feature>
<comment type="subcellular location">
    <subcellularLocation>
        <location evidence="1">Cell membrane</location>
        <topology evidence="1">Single-pass type I membrane protein</topology>
    </subcellularLocation>
</comment>
<evidence type="ECO:0000256" key="12">
    <source>
        <dbReference type="ARBA" id="ARBA00022777"/>
    </source>
</evidence>
<keyword evidence="25" id="KW-1185">Reference proteome</keyword>
<dbReference type="PROSITE" id="PS00107">
    <property type="entry name" value="PROTEIN_KINASE_ATP"/>
    <property type="match status" value="2"/>
</dbReference>
<evidence type="ECO:0000256" key="17">
    <source>
        <dbReference type="ARBA" id="ARBA00023180"/>
    </source>
</evidence>
<evidence type="ECO:0000313" key="24">
    <source>
        <dbReference type="EnsemblPlants" id="AUR62001742-RA:cds"/>
    </source>
</evidence>
<accession>A0A803KRT5</accession>
<keyword evidence="9" id="KW-0732">Signal</keyword>
<evidence type="ECO:0000256" key="8">
    <source>
        <dbReference type="ARBA" id="ARBA00022692"/>
    </source>
</evidence>
<evidence type="ECO:0000256" key="11">
    <source>
        <dbReference type="ARBA" id="ARBA00022741"/>
    </source>
</evidence>
<evidence type="ECO:0000259" key="23">
    <source>
        <dbReference type="PROSITE" id="PS50011"/>
    </source>
</evidence>
<dbReference type="Pfam" id="PF00069">
    <property type="entry name" value="Pkinase"/>
    <property type="match status" value="2"/>
</dbReference>
<keyword evidence="14 22" id="KW-1133">Transmembrane helix</keyword>
<dbReference type="InterPro" id="IPR017441">
    <property type="entry name" value="Protein_kinase_ATP_BS"/>
</dbReference>
<keyword evidence="11 20" id="KW-0547">Nucleotide-binding</keyword>
<feature type="domain" description="Protein kinase" evidence="23">
    <location>
        <begin position="975"/>
        <end position="1251"/>
    </location>
</feature>
<name>A0A803KRT5_CHEQI</name>
<comment type="catalytic activity">
    <reaction evidence="18">
        <text>L-threonyl-[protein] + ATP = O-phospho-L-threonyl-[protein] + ADP + H(+)</text>
        <dbReference type="Rhea" id="RHEA:46608"/>
        <dbReference type="Rhea" id="RHEA-COMP:11060"/>
        <dbReference type="Rhea" id="RHEA-COMP:11605"/>
        <dbReference type="ChEBI" id="CHEBI:15378"/>
        <dbReference type="ChEBI" id="CHEBI:30013"/>
        <dbReference type="ChEBI" id="CHEBI:30616"/>
        <dbReference type="ChEBI" id="CHEBI:61977"/>
        <dbReference type="ChEBI" id="CHEBI:456216"/>
        <dbReference type="EC" id="2.7.11.1"/>
    </reaction>
</comment>
<evidence type="ECO:0000256" key="13">
    <source>
        <dbReference type="ARBA" id="ARBA00022840"/>
    </source>
</evidence>
<evidence type="ECO:0000256" key="6">
    <source>
        <dbReference type="ARBA" id="ARBA00022527"/>
    </source>
</evidence>
<feature type="transmembrane region" description="Helical" evidence="22">
    <location>
        <begin position="293"/>
        <end position="313"/>
    </location>
</feature>
<dbReference type="PANTHER" id="PTHR27007">
    <property type="match status" value="1"/>
</dbReference>
<dbReference type="EC" id="2.7.11.1" evidence="4"/>
<dbReference type="InterPro" id="IPR011009">
    <property type="entry name" value="Kinase-like_dom_sf"/>
</dbReference>
<dbReference type="Gene3D" id="2.60.120.200">
    <property type="match status" value="2"/>
</dbReference>
<keyword evidence="10" id="KW-0430">Lectin</keyword>
<evidence type="ECO:0000256" key="20">
    <source>
        <dbReference type="PROSITE-ProRule" id="PRU10141"/>
    </source>
</evidence>
<dbReference type="SUPFAM" id="SSF49899">
    <property type="entry name" value="Concanavalin A-like lectins/glucanases"/>
    <property type="match status" value="2"/>
</dbReference>
<evidence type="ECO:0000313" key="25">
    <source>
        <dbReference type="Proteomes" id="UP000596660"/>
    </source>
</evidence>
<keyword evidence="15 22" id="KW-0472">Membrane</keyword>
<evidence type="ECO:0000256" key="16">
    <source>
        <dbReference type="ARBA" id="ARBA00023170"/>
    </source>
</evidence>
<dbReference type="CDD" id="cd06899">
    <property type="entry name" value="lectin_legume_LecRK_Arcelin_ConA"/>
    <property type="match status" value="2"/>
</dbReference>
<keyword evidence="17" id="KW-0325">Glycoprotein</keyword>
<sequence>MAFKIIFQIIVICFGILLTPTIFAQDSKQFIYQGFQQAKLHIDGAATVHSNGLLQLTNYTKQLTAHAFHPQPLNFSSLSSLSFSTHYVFAMYPEIQAISGHGIVFVLSPSTSFPHGVPGKFFGLFNSSSDFKPSDHIFAVELDTIQDYEFNDTDSNHAGININSLISNASASAAYYSDAEKVNKSLNLISAKRMQVWIDYNHKNMLVQVTMAPIEVPKPSRPLLSLHVNLSEVLTDTMYVGFSSSTGSVASSHYLLGWSFAHGREEAQRLNLSKLPPLPHYGSRGRKLSVGSMILLIVISVIVVTIGLVFYVIRRKKFEEVMEDWEQEYLLQRFSFKDLYKATKGFKDKELLGAGGFGKVYKGILSSPKLEVAVKRVSHGSGQGMREFVAEVACMGRLRHRNLVQLLGYCRRKGELLLVYDYMPNGSLDKYLYEDEKPNLSWSARFKIIRGVASALVYLHEEWEQVIVHRDVKASNILLDTDMNARLGDFGLARLYDHGTNPQTTHVVGTVGYLAPELTRKGKATTSTDVFSFGVFILEVACGRSPISLQGPNEETYLIDWVYECWKKGAIIEASDPKLGGNYVVEELELVLKLGMVCCYPKPEGRPNMRQVLQFLNGDNALPEMVPFDTKAAHSTHNNQTLGSFPTSSDGNSANVSYSSESILHVEAGLHLDGLAHIHPNGLLQLTNTTKLQKGHAFYKTLMKLDTNASFSTSFVFSIYRELDVPHSGHGIAFVISPSMDFSHTVPAEYLGLFNASNNGSPANHVFAVELDTVQNALFEDIDANHVGIDVNGLKSVSAASAMYFSEKERKNKSLQLTSGKPMQVWIDYDALKMLVNVKLAPIEEPKPNHYLLSTRIDLSKVIVNPVHVGFSSSTGLSTNIHYILGWSWNQSGLAQSLDPSKLPSLPRLKYPRKKLSLVVVVPLVVLILFFICIFLVAYVIIRRKKYEELHEVWESEFSVNRFLYRDLYRATKGFKESELLGWGGFGKVYKGTLPHSNSQVAVKRVSHDSKQGLREFVAEIASMRRLRHRNLVQLLGYCRRKGELLLVYDYMRNGSLDKFLFSDEKPNISWPQRIKIIKGVASSLLYLHEEWEQVVLHRDVKASNVLLDANMNARLGDFGLSRLYDHDTGPRTTRVVGTIGYIAPELTITGKPTTSTDVFGFGMFMLEVVCGRRPISPHSLEEENLVDWILQCRENGEILKTIDPRLEDNYISEETELILRLGLMCCHDNPQERPSMRQVMQLLDDRNSKFSKKSYTESCEPSTPFPQTPDSASVCSVSSSDSILFHGR</sequence>
<evidence type="ECO:0000256" key="19">
    <source>
        <dbReference type="ARBA" id="ARBA00048679"/>
    </source>
</evidence>
<evidence type="ECO:0000256" key="22">
    <source>
        <dbReference type="SAM" id="Phobius"/>
    </source>
</evidence>
<feature type="binding site" evidence="20">
    <location>
        <position position="1004"/>
    </location>
    <ligand>
        <name>ATP</name>
        <dbReference type="ChEBI" id="CHEBI:30616"/>
    </ligand>
</feature>
<dbReference type="Gene3D" id="1.10.510.10">
    <property type="entry name" value="Transferase(Phosphotransferase) domain 1"/>
    <property type="match status" value="2"/>
</dbReference>
<keyword evidence="8 22" id="KW-0812">Transmembrane</keyword>
<evidence type="ECO:0000256" key="1">
    <source>
        <dbReference type="ARBA" id="ARBA00004251"/>
    </source>
</evidence>
<dbReference type="OMA" id="LENEQWP"/>
<evidence type="ECO:0000256" key="15">
    <source>
        <dbReference type="ARBA" id="ARBA00023136"/>
    </source>
</evidence>
<dbReference type="Gramene" id="AUR62001742-RA">
    <property type="protein sequence ID" value="AUR62001742-RA:cds"/>
    <property type="gene ID" value="AUR62001742"/>
</dbReference>
<feature type="transmembrane region" description="Helical" evidence="22">
    <location>
        <begin position="916"/>
        <end position="942"/>
    </location>
</feature>
<dbReference type="Proteomes" id="UP000596660">
    <property type="component" value="Unplaced"/>
</dbReference>
<evidence type="ECO:0000256" key="4">
    <source>
        <dbReference type="ARBA" id="ARBA00012513"/>
    </source>
</evidence>
<reference evidence="24" key="2">
    <citation type="submission" date="2021-03" db="UniProtKB">
        <authorList>
            <consortium name="EnsemblPlants"/>
        </authorList>
    </citation>
    <scope>IDENTIFICATION</scope>
</reference>
<dbReference type="SMART" id="SM00220">
    <property type="entry name" value="S_TKc"/>
    <property type="match status" value="2"/>
</dbReference>
<reference evidence="24" key="1">
    <citation type="journal article" date="2017" name="Nature">
        <title>The genome of Chenopodium quinoa.</title>
        <authorList>
            <person name="Jarvis D.E."/>
            <person name="Ho Y.S."/>
            <person name="Lightfoot D.J."/>
            <person name="Schmoeckel S.M."/>
            <person name="Li B."/>
            <person name="Borm T.J.A."/>
            <person name="Ohyanagi H."/>
            <person name="Mineta K."/>
            <person name="Michell C.T."/>
            <person name="Saber N."/>
            <person name="Kharbatia N.M."/>
            <person name="Rupper R.R."/>
            <person name="Sharp A.R."/>
            <person name="Dally N."/>
            <person name="Boughton B.A."/>
            <person name="Woo Y.H."/>
            <person name="Gao G."/>
            <person name="Schijlen E.G.W.M."/>
            <person name="Guo X."/>
            <person name="Momin A.A."/>
            <person name="Negrao S."/>
            <person name="Al-Babili S."/>
            <person name="Gehring C."/>
            <person name="Roessner U."/>
            <person name="Jung C."/>
            <person name="Murphy K."/>
            <person name="Arold S.T."/>
            <person name="Gojobori T."/>
            <person name="van der Linden C.G."/>
            <person name="van Loo E.N."/>
            <person name="Jellen E.N."/>
            <person name="Maughan P.J."/>
            <person name="Tester M."/>
        </authorList>
    </citation>
    <scope>NUCLEOTIDE SEQUENCE [LARGE SCALE GENOMIC DNA]</scope>
    <source>
        <strain evidence="24">cv. PI 614886</strain>
    </source>
</reference>
<dbReference type="InterPro" id="IPR050528">
    <property type="entry name" value="L-type_Lectin-RKs"/>
</dbReference>
<dbReference type="FunFam" id="2.60.120.200:FF:000112">
    <property type="entry name" value="L-type lectin-domain containing receptor kinase V.9"/>
    <property type="match status" value="1"/>
</dbReference>
<dbReference type="PROSITE" id="PS00108">
    <property type="entry name" value="PROTEIN_KINASE_ST"/>
    <property type="match status" value="2"/>
</dbReference>
<evidence type="ECO:0000256" key="9">
    <source>
        <dbReference type="ARBA" id="ARBA00022729"/>
    </source>
</evidence>
<dbReference type="CDD" id="cd14066">
    <property type="entry name" value="STKc_IRAK"/>
    <property type="match status" value="2"/>
</dbReference>
<organism evidence="24 25">
    <name type="scientific">Chenopodium quinoa</name>
    <name type="common">Quinoa</name>
    <dbReference type="NCBI Taxonomy" id="63459"/>
    <lineage>
        <taxon>Eukaryota</taxon>
        <taxon>Viridiplantae</taxon>
        <taxon>Streptophyta</taxon>
        <taxon>Embryophyta</taxon>
        <taxon>Tracheophyta</taxon>
        <taxon>Spermatophyta</taxon>
        <taxon>Magnoliopsida</taxon>
        <taxon>eudicotyledons</taxon>
        <taxon>Gunneridae</taxon>
        <taxon>Pentapetalae</taxon>
        <taxon>Caryophyllales</taxon>
        <taxon>Chenopodiaceae</taxon>
        <taxon>Chenopodioideae</taxon>
        <taxon>Atripliceae</taxon>
        <taxon>Chenopodium</taxon>
    </lineage>
</organism>
<keyword evidence="7" id="KW-0808">Transferase</keyword>
<keyword evidence="13 20" id="KW-0067">ATP-binding</keyword>
<dbReference type="FunFam" id="1.10.510.10:FF:000108">
    <property type="entry name" value="L-type lectin-domain containing receptor kinase S.4"/>
    <property type="match status" value="2"/>
</dbReference>
<dbReference type="GO" id="GO:0005886">
    <property type="term" value="C:plasma membrane"/>
    <property type="evidence" value="ECO:0007669"/>
    <property type="project" value="UniProtKB-SubCell"/>
</dbReference>
<protein>
    <recommendedName>
        <fullName evidence="4">non-specific serine/threonine protein kinase</fullName>
        <ecNumber evidence="4">2.7.11.1</ecNumber>
    </recommendedName>
</protein>
<comment type="catalytic activity">
    <reaction evidence="19">
        <text>L-seryl-[protein] + ATP = O-phospho-L-seryl-[protein] + ADP + H(+)</text>
        <dbReference type="Rhea" id="RHEA:17989"/>
        <dbReference type="Rhea" id="RHEA-COMP:9863"/>
        <dbReference type="Rhea" id="RHEA-COMP:11604"/>
        <dbReference type="ChEBI" id="CHEBI:15378"/>
        <dbReference type="ChEBI" id="CHEBI:29999"/>
        <dbReference type="ChEBI" id="CHEBI:30616"/>
        <dbReference type="ChEBI" id="CHEBI:83421"/>
        <dbReference type="ChEBI" id="CHEBI:456216"/>
        <dbReference type="EC" id="2.7.11.1"/>
    </reaction>
</comment>
<proteinExistence type="inferred from homology"/>
<evidence type="ECO:0000256" key="3">
    <source>
        <dbReference type="ARBA" id="ARBA00010217"/>
    </source>
</evidence>
<dbReference type="Gene3D" id="3.30.200.20">
    <property type="entry name" value="Phosphorylase Kinase, domain 1"/>
    <property type="match status" value="2"/>
</dbReference>
<dbReference type="EnsemblPlants" id="AUR62001742-RA">
    <property type="protein sequence ID" value="AUR62001742-RA:cds"/>
    <property type="gene ID" value="AUR62001742"/>
</dbReference>
<keyword evidence="6" id="KW-0723">Serine/threonine-protein kinase</keyword>
<dbReference type="GO" id="GO:0030246">
    <property type="term" value="F:carbohydrate binding"/>
    <property type="evidence" value="ECO:0007669"/>
    <property type="project" value="UniProtKB-KW"/>
</dbReference>
<evidence type="ECO:0000256" key="10">
    <source>
        <dbReference type="ARBA" id="ARBA00022734"/>
    </source>
</evidence>
<feature type="region of interest" description="Disordered" evidence="21">
    <location>
        <begin position="1254"/>
        <end position="1274"/>
    </location>
</feature>
<dbReference type="FunFam" id="3.30.200.20:FF:000112">
    <property type="entry name" value="Lectin-domain containing receptor kinase A4.3"/>
    <property type="match status" value="2"/>
</dbReference>
<feature type="binding site" evidence="20">
    <location>
        <position position="375"/>
    </location>
    <ligand>
        <name>ATP</name>
        <dbReference type="ChEBI" id="CHEBI:30616"/>
    </ligand>
</feature>
<dbReference type="SUPFAM" id="SSF56112">
    <property type="entry name" value="Protein kinase-like (PK-like)"/>
    <property type="match status" value="2"/>
</dbReference>
<dbReference type="Pfam" id="PF00139">
    <property type="entry name" value="Lectin_legB"/>
    <property type="match status" value="2"/>
</dbReference>
<dbReference type="PROSITE" id="PS50011">
    <property type="entry name" value="PROTEIN_KINASE_DOM"/>
    <property type="match status" value="2"/>
</dbReference>
<keyword evidence="12" id="KW-0418">Kinase</keyword>
<dbReference type="InterPro" id="IPR013320">
    <property type="entry name" value="ConA-like_dom_sf"/>
</dbReference>
<dbReference type="FunFam" id="2.60.120.200:FF:000096">
    <property type="entry name" value="L-type lectin-domain containing receptor kinase V.9"/>
    <property type="match status" value="1"/>
</dbReference>
<dbReference type="InterPro" id="IPR001220">
    <property type="entry name" value="Legume_lectin_dom"/>
</dbReference>
<evidence type="ECO:0000256" key="18">
    <source>
        <dbReference type="ARBA" id="ARBA00047899"/>
    </source>
</evidence>
<comment type="similarity">
    <text evidence="2">In the N-terminal section; belongs to the leguminous lectin family.</text>
</comment>